<keyword evidence="2" id="KW-1185">Reference proteome</keyword>
<proteinExistence type="predicted"/>
<protein>
    <submittedName>
        <fullName evidence="1">Uncharacterized protein</fullName>
    </submittedName>
</protein>
<dbReference type="Proteomes" id="UP001176941">
    <property type="component" value="Chromosome 16"/>
</dbReference>
<sequence>MDFMGLLSRVIGTSMYKVLHVFLAESQCSQDGIPWLHQNRWSMCTRCVPSSVLGTSSTVLDAGRVFPGGAHRLARSEHLNLSTLGNPQHGPVLPALLEFFLELLLR</sequence>
<dbReference type="EMBL" id="OX459952">
    <property type="protein sequence ID" value="CAI9157798.1"/>
    <property type="molecule type" value="Genomic_DNA"/>
</dbReference>
<reference evidence="1" key="1">
    <citation type="submission" date="2023-04" db="EMBL/GenBank/DDBJ databases">
        <authorList>
            <consortium name="ELIXIR-Norway"/>
        </authorList>
    </citation>
    <scope>NUCLEOTIDE SEQUENCE [LARGE SCALE GENOMIC DNA]</scope>
</reference>
<organism evidence="1 2">
    <name type="scientific">Rangifer tarandus platyrhynchus</name>
    <name type="common">Svalbard reindeer</name>
    <dbReference type="NCBI Taxonomy" id="3082113"/>
    <lineage>
        <taxon>Eukaryota</taxon>
        <taxon>Metazoa</taxon>
        <taxon>Chordata</taxon>
        <taxon>Craniata</taxon>
        <taxon>Vertebrata</taxon>
        <taxon>Euteleostomi</taxon>
        <taxon>Mammalia</taxon>
        <taxon>Eutheria</taxon>
        <taxon>Laurasiatheria</taxon>
        <taxon>Artiodactyla</taxon>
        <taxon>Ruminantia</taxon>
        <taxon>Pecora</taxon>
        <taxon>Cervidae</taxon>
        <taxon>Odocoileinae</taxon>
        <taxon>Rangifer</taxon>
    </lineage>
</organism>
<evidence type="ECO:0000313" key="2">
    <source>
        <dbReference type="Proteomes" id="UP001176941"/>
    </source>
</evidence>
<name>A0ABN8Y8B1_RANTA</name>
<accession>A0ABN8Y8B1</accession>
<gene>
    <name evidence="1" type="ORF">MRATA1EN1_LOCUS6760</name>
</gene>
<evidence type="ECO:0000313" key="1">
    <source>
        <dbReference type="EMBL" id="CAI9157798.1"/>
    </source>
</evidence>